<dbReference type="Gene3D" id="3.30.160.150">
    <property type="entry name" value="Lipoprotein like domain"/>
    <property type="match status" value="1"/>
</dbReference>
<accession>A0A3B1CNZ5</accession>
<evidence type="ECO:0000313" key="1">
    <source>
        <dbReference type="EMBL" id="VAX30032.1"/>
    </source>
</evidence>
<dbReference type="InterPro" id="IPR007485">
    <property type="entry name" value="LPS_assembly_LptE"/>
</dbReference>
<protein>
    <submittedName>
        <fullName evidence="1">Uncharacterized protein</fullName>
    </submittedName>
</protein>
<dbReference type="GO" id="GO:0019867">
    <property type="term" value="C:outer membrane"/>
    <property type="evidence" value="ECO:0007669"/>
    <property type="project" value="InterPro"/>
</dbReference>
<sequence length="186" mass="20998">MTHLTLKKRMFRLSTVFLLLLIVSLSACLSPQKNTEDQTSTTEYRITKNIVIPLFHNTTLEPLLEKELTRIFKETFFSQGWQIHNKHTDIEKILTGKITAFSVTPTALSLVGGARAYQIKILMDILLQGDKEGVILKTKLEGISDYTARPNAVADRAAKNRAIREAAREMAERATAFLEMPLRPTP</sequence>
<name>A0A3B1CNZ5_9ZZZZ</name>
<dbReference type="Pfam" id="PF04390">
    <property type="entry name" value="LptE"/>
    <property type="match status" value="1"/>
</dbReference>
<dbReference type="PROSITE" id="PS51257">
    <property type="entry name" value="PROKAR_LIPOPROTEIN"/>
    <property type="match status" value="1"/>
</dbReference>
<gene>
    <name evidence="1" type="ORF">MNBD_NITROSPIRAE01-2115</name>
</gene>
<proteinExistence type="predicted"/>
<organism evidence="1">
    <name type="scientific">hydrothermal vent metagenome</name>
    <dbReference type="NCBI Taxonomy" id="652676"/>
    <lineage>
        <taxon>unclassified sequences</taxon>
        <taxon>metagenomes</taxon>
        <taxon>ecological metagenomes</taxon>
    </lineage>
</organism>
<reference evidence="1" key="1">
    <citation type="submission" date="2018-06" db="EMBL/GenBank/DDBJ databases">
        <authorList>
            <person name="Zhirakovskaya E."/>
        </authorList>
    </citation>
    <scope>NUCLEOTIDE SEQUENCE</scope>
</reference>
<dbReference type="AlphaFoldDB" id="A0A3B1CNZ5"/>
<dbReference type="EMBL" id="UOGF01000058">
    <property type="protein sequence ID" value="VAX30032.1"/>
    <property type="molecule type" value="Genomic_DNA"/>
</dbReference>
<dbReference type="GO" id="GO:0043165">
    <property type="term" value="P:Gram-negative-bacterium-type cell outer membrane assembly"/>
    <property type="evidence" value="ECO:0007669"/>
    <property type="project" value="InterPro"/>
</dbReference>